<protein>
    <submittedName>
        <fullName evidence="1">Uncharacterized protein</fullName>
    </submittedName>
</protein>
<gene>
    <name evidence="1" type="ORF">HMP0015_2470</name>
</gene>
<name>D4XRX8_ACIHA</name>
<comment type="caution">
    <text evidence="1">The sequence shown here is derived from an EMBL/GenBank/DDBJ whole genome shotgun (WGS) entry which is preliminary data.</text>
</comment>
<organism evidence="1 2">
    <name type="scientific">Acinetobacter haemolyticus ATCC 19194</name>
    <dbReference type="NCBI Taxonomy" id="707232"/>
    <lineage>
        <taxon>Bacteria</taxon>
        <taxon>Pseudomonadati</taxon>
        <taxon>Pseudomonadota</taxon>
        <taxon>Gammaproteobacteria</taxon>
        <taxon>Moraxellales</taxon>
        <taxon>Moraxellaceae</taxon>
        <taxon>Acinetobacter</taxon>
    </lineage>
</organism>
<sequence>MQINNIMNYINFNLMPKICEMKNDQNSLIYKTGFTYVGTTFRNFISHAC</sequence>
<dbReference type="Proteomes" id="UP000003085">
    <property type="component" value="Unassembled WGS sequence"/>
</dbReference>
<dbReference type="EMBL" id="ADMT01000190">
    <property type="protein sequence ID" value="EFF82053.1"/>
    <property type="molecule type" value="Genomic_DNA"/>
</dbReference>
<evidence type="ECO:0000313" key="2">
    <source>
        <dbReference type="Proteomes" id="UP000003085"/>
    </source>
</evidence>
<proteinExistence type="predicted"/>
<accession>D4XRX8</accession>
<evidence type="ECO:0000313" key="1">
    <source>
        <dbReference type="EMBL" id="EFF82053.1"/>
    </source>
</evidence>
<dbReference type="AlphaFoldDB" id="D4XRX8"/>
<reference evidence="2" key="1">
    <citation type="submission" date="2010-03" db="EMBL/GenBank/DDBJ databases">
        <title>Complete sequence of Mobiluncus curtisii ATCC 43063.</title>
        <authorList>
            <person name="Muzny D."/>
            <person name="Qin X."/>
            <person name="Deng J."/>
            <person name="Jiang H."/>
            <person name="Liu Y."/>
            <person name="Qu J."/>
            <person name="Song X.-Z."/>
            <person name="Zhang L."/>
            <person name="Thornton R."/>
            <person name="Coyle M."/>
            <person name="Francisco L."/>
            <person name="Jackson L."/>
            <person name="Javaid M."/>
            <person name="Korchina V."/>
            <person name="Kovar C."/>
            <person name="Mata R."/>
            <person name="Mathew T."/>
            <person name="Ngo R."/>
            <person name="Nguyen L."/>
            <person name="Nguyen N."/>
            <person name="Okwuonu G."/>
            <person name="Ongeri F."/>
            <person name="Pham C."/>
            <person name="Simmons D."/>
            <person name="Wilczek-Boney K."/>
            <person name="Hale W."/>
            <person name="Jakkamsetti A."/>
            <person name="Pham P."/>
            <person name="Ruth R."/>
            <person name="San Lucas F."/>
            <person name="Warren J."/>
            <person name="Zhang J."/>
            <person name="Zhao Z."/>
            <person name="Zhou C."/>
            <person name="Zhu D."/>
            <person name="Lee S."/>
            <person name="Bess C."/>
            <person name="Blankenburg K."/>
            <person name="Forbes L."/>
            <person name="Fu Q."/>
            <person name="Gubbala S."/>
            <person name="Hirani K."/>
            <person name="Jayaseelan J.C."/>
            <person name="Lara F."/>
            <person name="Munidasa M."/>
            <person name="Palculict T."/>
            <person name="Patil S."/>
            <person name="Pu L.-L."/>
            <person name="Saada N."/>
            <person name="Tang L."/>
            <person name="Weissenberger G."/>
            <person name="Zhu Y."/>
            <person name="Hemphill L."/>
            <person name="Shang Y."/>
            <person name="Youmans B."/>
            <person name="Ayvaz T."/>
            <person name="Ross M."/>
            <person name="Santibanez J."/>
            <person name="Aqrawi P."/>
            <person name="Gross S."/>
            <person name="Joshi V."/>
            <person name="Fowler G."/>
            <person name="Nazareth L."/>
            <person name="Reid J."/>
            <person name="Worley K."/>
            <person name="Petrosino J."/>
            <person name="Highlander S."/>
            <person name="Gibbs R."/>
            <person name="Gibbs R."/>
        </authorList>
    </citation>
    <scope>NUCLEOTIDE SEQUENCE [LARGE SCALE GENOMIC DNA]</scope>
    <source>
        <strain evidence="2">ATCC 19194</strain>
    </source>
</reference>
<dbReference type="HOGENOM" id="CLU_3131206_0_0_6"/>